<feature type="region of interest" description="Disordered" evidence="1">
    <location>
        <begin position="13"/>
        <end position="42"/>
    </location>
</feature>
<dbReference type="EMBL" id="QYUM01000003">
    <property type="protein sequence ID" value="RJF90705.1"/>
    <property type="molecule type" value="Genomic_DNA"/>
</dbReference>
<comment type="caution">
    <text evidence="2">The sequence shown here is derived from an EMBL/GenBank/DDBJ whole genome shotgun (WGS) entry which is preliminary data.</text>
</comment>
<dbReference type="InterPro" id="IPR022061">
    <property type="entry name" value="DUF3617"/>
</dbReference>
<protein>
    <submittedName>
        <fullName evidence="2">DUF3617 family protein</fullName>
    </submittedName>
</protein>
<evidence type="ECO:0000313" key="3">
    <source>
        <dbReference type="Proteomes" id="UP000286100"/>
    </source>
</evidence>
<reference evidence="2 3" key="1">
    <citation type="submission" date="2018-09" db="EMBL/GenBank/DDBJ databases">
        <authorList>
            <person name="Zhu H."/>
        </authorList>
    </citation>
    <scope>NUCLEOTIDE SEQUENCE [LARGE SCALE GENOMIC DNA]</scope>
    <source>
        <strain evidence="2 3">K2R01-6</strain>
    </source>
</reference>
<organism evidence="2 3">
    <name type="scientific">Sphingomonas cavernae</name>
    <dbReference type="NCBI Taxonomy" id="2320861"/>
    <lineage>
        <taxon>Bacteria</taxon>
        <taxon>Pseudomonadati</taxon>
        <taxon>Pseudomonadota</taxon>
        <taxon>Alphaproteobacteria</taxon>
        <taxon>Sphingomonadales</taxon>
        <taxon>Sphingomonadaceae</taxon>
        <taxon>Sphingomonas</taxon>
    </lineage>
</organism>
<keyword evidence="3" id="KW-1185">Reference proteome</keyword>
<evidence type="ECO:0000313" key="2">
    <source>
        <dbReference type="EMBL" id="RJF90705.1"/>
    </source>
</evidence>
<sequence length="168" mass="17391">MLPVVAALAACSQSPSGNASSAGEGTSADAAASQPPMDATGVPQFRTGLWEVTDYESDGTTAKRLRCIGQEVEEDLRTMFGTASTPECVKTRSSGPQGLTVKGLCRQPGGTETEAEVTLSGSAIDFDMKLGLYSIVNGKRHGDLSQSKGRWMGECPAGMKPGDESEAG</sequence>
<feature type="compositionally biased region" description="Polar residues" evidence="1">
    <location>
        <begin position="13"/>
        <end position="24"/>
    </location>
</feature>
<name>A0A418WL21_9SPHN</name>
<dbReference type="Proteomes" id="UP000286100">
    <property type="component" value="Unassembled WGS sequence"/>
</dbReference>
<feature type="region of interest" description="Disordered" evidence="1">
    <location>
        <begin position="145"/>
        <end position="168"/>
    </location>
</feature>
<dbReference type="Pfam" id="PF12276">
    <property type="entry name" value="DUF3617"/>
    <property type="match status" value="1"/>
</dbReference>
<evidence type="ECO:0000256" key="1">
    <source>
        <dbReference type="SAM" id="MobiDB-lite"/>
    </source>
</evidence>
<gene>
    <name evidence="2" type="ORF">D3876_10885</name>
</gene>
<dbReference type="AlphaFoldDB" id="A0A418WL21"/>
<accession>A0A418WL21</accession>
<proteinExistence type="predicted"/>